<evidence type="ECO:0000313" key="3">
    <source>
        <dbReference type="Proteomes" id="UP000184603"/>
    </source>
</evidence>
<sequence length="59" mass="7003">MTCFRLTRLLKNNFTEEYRLYSENSQIQKNDSKTRMVISITNLLVFFNILLEAIKISIS</sequence>
<protein>
    <submittedName>
        <fullName evidence="2">Uncharacterized protein</fullName>
    </submittedName>
</protein>
<keyword evidence="1" id="KW-0472">Membrane</keyword>
<evidence type="ECO:0000256" key="1">
    <source>
        <dbReference type="SAM" id="Phobius"/>
    </source>
</evidence>
<keyword evidence="1" id="KW-0812">Transmembrane</keyword>
<dbReference type="EMBL" id="FRFE01000050">
    <property type="protein sequence ID" value="SHO53245.1"/>
    <property type="molecule type" value="Genomic_DNA"/>
</dbReference>
<keyword evidence="3" id="KW-1185">Reference proteome</keyword>
<evidence type="ECO:0000313" key="2">
    <source>
        <dbReference type="EMBL" id="SHO53245.1"/>
    </source>
</evidence>
<accession>A0A1M7YKV8</accession>
<organism evidence="2 3">
    <name type="scientific">Desulfopila aestuarii DSM 18488</name>
    <dbReference type="NCBI Taxonomy" id="1121416"/>
    <lineage>
        <taxon>Bacteria</taxon>
        <taxon>Pseudomonadati</taxon>
        <taxon>Thermodesulfobacteriota</taxon>
        <taxon>Desulfobulbia</taxon>
        <taxon>Desulfobulbales</taxon>
        <taxon>Desulfocapsaceae</taxon>
        <taxon>Desulfopila</taxon>
    </lineage>
</organism>
<gene>
    <name evidence="2" type="ORF">SAMN02745220_05023</name>
</gene>
<dbReference type="Proteomes" id="UP000184603">
    <property type="component" value="Unassembled WGS sequence"/>
</dbReference>
<keyword evidence="1" id="KW-1133">Transmembrane helix</keyword>
<dbReference type="STRING" id="1121416.SAMN02745220_05023"/>
<dbReference type="AlphaFoldDB" id="A0A1M7YKV8"/>
<feature type="transmembrane region" description="Helical" evidence="1">
    <location>
        <begin position="36"/>
        <end position="58"/>
    </location>
</feature>
<reference evidence="2 3" key="1">
    <citation type="submission" date="2016-12" db="EMBL/GenBank/DDBJ databases">
        <authorList>
            <person name="Song W.-J."/>
            <person name="Kurnit D.M."/>
        </authorList>
    </citation>
    <scope>NUCLEOTIDE SEQUENCE [LARGE SCALE GENOMIC DNA]</scope>
    <source>
        <strain evidence="2 3">DSM 18488</strain>
    </source>
</reference>
<name>A0A1M7YKV8_9BACT</name>
<proteinExistence type="predicted"/>